<dbReference type="Gene3D" id="1.10.10.720">
    <property type="entry name" value="leucyl-tRNA synthetase"/>
    <property type="match status" value="1"/>
</dbReference>
<evidence type="ECO:0000256" key="8">
    <source>
        <dbReference type="HAMAP-Rule" id="MF_00049"/>
    </source>
</evidence>
<evidence type="ECO:0000256" key="6">
    <source>
        <dbReference type="ARBA" id="ARBA00022917"/>
    </source>
</evidence>
<dbReference type="InterPro" id="IPR002300">
    <property type="entry name" value="aa-tRNA-synth_Ia"/>
</dbReference>
<dbReference type="Gene3D" id="3.30.2320.20">
    <property type="entry name" value="Class I aminoacyl-tRNA synthetases (RS)"/>
    <property type="match status" value="1"/>
</dbReference>
<dbReference type="Pfam" id="PF00133">
    <property type="entry name" value="tRNA-synt_1"/>
    <property type="match status" value="1"/>
</dbReference>
<proteinExistence type="inferred from homology"/>
<dbReference type="GO" id="GO:0005737">
    <property type="term" value="C:cytoplasm"/>
    <property type="evidence" value="ECO:0007669"/>
    <property type="project" value="UniProtKB-SubCell"/>
</dbReference>
<dbReference type="CDD" id="cd07959">
    <property type="entry name" value="Anticodon_Ia_Leu_AEc"/>
    <property type="match status" value="1"/>
</dbReference>
<keyword evidence="6 8" id="KW-0648">Protein biosynthesis</keyword>
<dbReference type="EMBL" id="JAGGLC010000005">
    <property type="protein sequence ID" value="MBP1988026.1"/>
    <property type="molecule type" value="Genomic_DNA"/>
</dbReference>
<dbReference type="InterPro" id="IPR001412">
    <property type="entry name" value="aa-tRNA-synth_I_CS"/>
</dbReference>
<evidence type="ECO:0000313" key="12">
    <source>
        <dbReference type="EMBL" id="MBP1988026.1"/>
    </source>
</evidence>
<reference evidence="12" key="1">
    <citation type="submission" date="2021-03" db="EMBL/GenBank/DDBJ databases">
        <title>Genomic Encyclopedia of Type Strains, Phase IV (KMG-IV): sequencing the most valuable type-strain genomes for metagenomic binning, comparative biology and taxonomic classification.</title>
        <authorList>
            <person name="Goeker M."/>
        </authorList>
    </citation>
    <scope>NUCLEOTIDE SEQUENCE</scope>
    <source>
        <strain evidence="12">DSM 26232</strain>
    </source>
</reference>
<organism evidence="12 13">
    <name type="scientific">Halolamina salifodinae</name>
    <dbReference type="NCBI Taxonomy" id="1202767"/>
    <lineage>
        <taxon>Archaea</taxon>
        <taxon>Methanobacteriati</taxon>
        <taxon>Methanobacteriota</taxon>
        <taxon>Stenosarchaea group</taxon>
        <taxon>Halobacteria</taxon>
        <taxon>Halobacteriales</taxon>
        <taxon>Haloferacaceae</taxon>
    </lineage>
</organism>
<dbReference type="PROSITE" id="PS00178">
    <property type="entry name" value="AA_TRNA_LIGASE_I"/>
    <property type="match status" value="1"/>
</dbReference>
<evidence type="ECO:0000256" key="3">
    <source>
        <dbReference type="ARBA" id="ARBA00022598"/>
    </source>
</evidence>
<dbReference type="EC" id="6.1.1.4" evidence="8"/>
<dbReference type="Gene3D" id="3.90.740.10">
    <property type="entry name" value="Valyl/Leucyl/Isoleucyl-tRNA synthetase, editing domain"/>
    <property type="match status" value="1"/>
</dbReference>
<dbReference type="PANTHER" id="PTHR45794">
    <property type="entry name" value="LEUCYL-TRNA SYNTHETASE"/>
    <property type="match status" value="1"/>
</dbReference>
<evidence type="ECO:0000259" key="11">
    <source>
        <dbReference type="Pfam" id="PF08264"/>
    </source>
</evidence>
<evidence type="ECO:0000256" key="5">
    <source>
        <dbReference type="ARBA" id="ARBA00022840"/>
    </source>
</evidence>
<dbReference type="Proteomes" id="UP000823736">
    <property type="component" value="Unassembled WGS sequence"/>
</dbReference>
<dbReference type="SUPFAM" id="SSF50677">
    <property type="entry name" value="ValRS/IleRS/LeuRS editing domain"/>
    <property type="match status" value="1"/>
</dbReference>
<comment type="similarity">
    <text evidence="1 8 9">Belongs to the class-I aminoacyl-tRNA synthetase family.</text>
</comment>
<dbReference type="InterPro" id="IPR014729">
    <property type="entry name" value="Rossmann-like_a/b/a_fold"/>
</dbReference>
<keyword evidence="13" id="KW-1185">Reference proteome</keyword>
<name>A0A8T4GYF5_9EURY</name>
<dbReference type="GO" id="GO:0004823">
    <property type="term" value="F:leucine-tRNA ligase activity"/>
    <property type="evidence" value="ECO:0007669"/>
    <property type="project" value="UniProtKB-UniRule"/>
</dbReference>
<evidence type="ECO:0000259" key="10">
    <source>
        <dbReference type="Pfam" id="PF00133"/>
    </source>
</evidence>
<evidence type="ECO:0000256" key="7">
    <source>
        <dbReference type="ARBA" id="ARBA00023146"/>
    </source>
</evidence>
<feature type="domain" description="Methionyl/Valyl/Leucyl/Isoleucyl-tRNA synthetase anticodon-binding" evidence="11">
    <location>
        <begin position="732"/>
        <end position="852"/>
    </location>
</feature>
<dbReference type="InterPro" id="IPR020791">
    <property type="entry name" value="Leu-tRNA-lgase_arc"/>
</dbReference>
<dbReference type="OrthoDB" id="23906at2157"/>
<comment type="caution">
    <text evidence="8">Lacks conserved residue(s) required for the propagation of feature annotation.</text>
</comment>
<sequence>MDYDPQAIEERWRQRWREEGRYEADPAEGADGEDATFVTVPYPYPSGGMHIGHARTYTVPDAYARYRRQQGDNVLFPMAWHVTGTPIIGAVERLKKGEEEQLSVLQDTYNVPEEDLSDLETPMGFAEYFIEEHYKKGMKSLGLSVDWRREFTTNDERYSKFIEWQYQTLKENGLVEKGLHPVNYCTDEEQPVTTHDLLEGEDAEFQEYTLVRFRGDSPDEGDADRAGASDDGEAVFPMATLRPETVRGVTNAYVNPEATYVRASVDGGTWVISEDAAEKFRLQDREVEIQTEFAGADIVGTGVENPITGEDVLILPAGFVDADNATGVVMSVPAHSPDDYVALQELQARADDLTEYGIEPDAVREIEPIPILSVEGYGGIPAKSAVEEHGIESSNDPALEEATNDLYNAEFHSGILNDEYGEFAGEVVEDVRERFREHHAGDAFDTMQEFSEEVVCRCGGDVEVAYQDTWFLRYNDEEWMEKTRQAIANLDAIPENTRGEYEHTVGWLNEWPCIRNYGLGTRLPWDDEFVIEPLSDSTLYMSYYTVAPHIQDVPVEDLDRDFFDAMFYGADAVEDSEARSASETSSGDEPRDKIEKALELGEEWDYWYPVDYRFSGNDLITNHLTFYLYHHAEFFPEPKWPEGIVVMGMGLLEGRKMSSSKGHVVLPGEAISEFGADTVRFFLLNASEPWQDYDWREDAVESTHDQLRRFYNRGQELIEGEEGQRDALNDVDRWLLSKLQTTVEEATQAMEGSETRTATQAAFYGFEEHLKWYRRRADLGRPGARWTLRHVLETRLRLLAPFTPFLANELHEDLTGTPAEDAPWPEVDEDLRAPDLELQEARVQALVDDINEVADVTDTDPETIRIYVAADWKRQVFDAVREVGADVGAVMSEVMSDPDLREKGDAVNQVAQDAVEFARDYDEEELADLLDMDERAAYENAAPFLGREFGADVEVYAEDDADVVDPADRAGNAIPFRPAIHLE</sequence>
<dbReference type="InterPro" id="IPR009008">
    <property type="entry name" value="Val/Leu/Ile-tRNA-synth_edit"/>
</dbReference>
<dbReference type="GO" id="GO:0006429">
    <property type="term" value="P:leucyl-tRNA aminoacylation"/>
    <property type="evidence" value="ECO:0007669"/>
    <property type="project" value="UniProtKB-UniRule"/>
</dbReference>
<dbReference type="GO" id="GO:0005524">
    <property type="term" value="F:ATP binding"/>
    <property type="evidence" value="ECO:0007669"/>
    <property type="project" value="UniProtKB-UniRule"/>
</dbReference>
<evidence type="ECO:0000256" key="2">
    <source>
        <dbReference type="ARBA" id="ARBA00022490"/>
    </source>
</evidence>
<gene>
    <name evidence="8" type="primary">leuS</name>
    <name evidence="12" type="ORF">J2753_002536</name>
</gene>
<dbReference type="SUPFAM" id="SSF47323">
    <property type="entry name" value="Anticodon-binding domain of a subclass of class I aminoacyl-tRNA synthetases"/>
    <property type="match status" value="1"/>
</dbReference>
<dbReference type="FunFam" id="1.10.730.10:FF:000002">
    <property type="entry name" value="Leucine--tRNA ligase"/>
    <property type="match status" value="1"/>
</dbReference>
<dbReference type="NCBIfam" id="NF008957">
    <property type="entry name" value="PRK12300.1"/>
    <property type="match status" value="1"/>
</dbReference>
<keyword evidence="4 8" id="KW-0547">Nucleotide-binding</keyword>
<keyword evidence="7 8" id="KW-0030">Aminoacyl-tRNA synthetase</keyword>
<evidence type="ECO:0000256" key="1">
    <source>
        <dbReference type="ARBA" id="ARBA00005594"/>
    </source>
</evidence>
<dbReference type="InterPro" id="IPR013155">
    <property type="entry name" value="M/V/L/I-tRNA-synth_anticd-bd"/>
</dbReference>
<keyword evidence="5 8" id="KW-0067">ATP-binding</keyword>
<keyword evidence="3 8" id="KW-0436">Ligase</keyword>
<comment type="subcellular location">
    <subcellularLocation>
        <location evidence="8">Cytoplasm</location>
    </subcellularLocation>
</comment>
<feature type="domain" description="Aminoacyl-tRNA synthetase class Ia" evidence="10">
    <location>
        <begin position="12"/>
        <end position="693"/>
    </location>
</feature>
<dbReference type="Pfam" id="PF08264">
    <property type="entry name" value="Anticodon_1"/>
    <property type="match status" value="1"/>
</dbReference>
<accession>A0A8T4GYF5</accession>
<dbReference type="HAMAP" id="MF_00049_A">
    <property type="entry name" value="Leu_tRNA_synth_A"/>
    <property type="match status" value="1"/>
</dbReference>
<comment type="catalytic activity">
    <reaction evidence="8">
        <text>tRNA(Leu) + L-leucine + ATP = L-leucyl-tRNA(Leu) + AMP + diphosphate</text>
        <dbReference type="Rhea" id="RHEA:11688"/>
        <dbReference type="Rhea" id="RHEA-COMP:9613"/>
        <dbReference type="Rhea" id="RHEA-COMP:9622"/>
        <dbReference type="ChEBI" id="CHEBI:30616"/>
        <dbReference type="ChEBI" id="CHEBI:33019"/>
        <dbReference type="ChEBI" id="CHEBI:57427"/>
        <dbReference type="ChEBI" id="CHEBI:78442"/>
        <dbReference type="ChEBI" id="CHEBI:78494"/>
        <dbReference type="ChEBI" id="CHEBI:456215"/>
        <dbReference type="EC" id="6.1.1.4"/>
    </reaction>
</comment>
<dbReference type="RefSeq" id="WP_209492376.1">
    <property type="nucleotide sequence ID" value="NZ_JAGGLC010000005.1"/>
</dbReference>
<dbReference type="InterPro" id="IPR004493">
    <property type="entry name" value="Leu-tRNA-synth_Ia_arc/euk"/>
</dbReference>
<protein>
    <recommendedName>
        <fullName evidence="8">Leucine--tRNA ligase</fullName>
        <ecNumber evidence="8">6.1.1.4</ecNumber>
    </recommendedName>
    <alternativeName>
        <fullName evidence="8">Leucyl-tRNA synthetase</fullName>
        <shortName evidence="8">LeuRS</shortName>
    </alternativeName>
</protein>
<evidence type="ECO:0000313" key="13">
    <source>
        <dbReference type="Proteomes" id="UP000823736"/>
    </source>
</evidence>
<dbReference type="Gene3D" id="3.40.50.620">
    <property type="entry name" value="HUPs"/>
    <property type="match status" value="1"/>
</dbReference>
<evidence type="ECO:0000256" key="4">
    <source>
        <dbReference type="ARBA" id="ARBA00022741"/>
    </source>
</evidence>
<dbReference type="NCBIfam" id="TIGR00395">
    <property type="entry name" value="leuS_arch"/>
    <property type="match status" value="1"/>
</dbReference>
<feature type="short sequence motif" description="'HIGH' region" evidence="8">
    <location>
        <begin position="43"/>
        <end position="53"/>
    </location>
</feature>
<dbReference type="AlphaFoldDB" id="A0A8T4GYF5"/>
<dbReference type="SUPFAM" id="SSF52374">
    <property type="entry name" value="Nucleotidylyl transferase"/>
    <property type="match status" value="1"/>
</dbReference>
<dbReference type="GO" id="GO:0002161">
    <property type="term" value="F:aminoacyl-tRNA deacylase activity"/>
    <property type="evidence" value="ECO:0007669"/>
    <property type="project" value="InterPro"/>
</dbReference>
<feature type="short sequence motif" description="'KMSKS' region" evidence="8">
    <location>
        <begin position="656"/>
        <end position="660"/>
    </location>
</feature>
<dbReference type="InterPro" id="IPR009080">
    <property type="entry name" value="tRNAsynth_Ia_anticodon-bd"/>
</dbReference>
<dbReference type="PANTHER" id="PTHR45794:SF1">
    <property type="entry name" value="LEUCINE--TRNA LIGASE, CYTOPLASMIC"/>
    <property type="match status" value="1"/>
</dbReference>
<keyword evidence="2 8" id="KW-0963">Cytoplasm</keyword>
<comment type="caution">
    <text evidence="12">The sequence shown here is derived from an EMBL/GenBank/DDBJ whole genome shotgun (WGS) entry which is preliminary data.</text>
</comment>
<dbReference type="Gene3D" id="1.10.730.10">
    <property type="entry name" value="Isoleucyl-tRNA Synthetase, Domain 1"/>
    <property type="match status" value="1"/>
</dbReference>
<evidence type="ECO:0000256" key="9">
    <source>
        <dbReference type="RuleBase" id="RU363035"/>
    </source>
</evidence>